<feature type="coiled-coil region" evidence="1">
    <location>
        <begin position="82"/>
        <end position="109"/>
    </location>
</feature>
<reference evidence="2 3" key="1">
    <citation type="journal article" date="2016" name="Genome Announc.">
        <title>Draft Genome Sequence of the Rumen Methanogen Methanobrevibacter olleyae YLM1.</title>
        <authorList>
            <person name="Kelly W.J."/>
            <person name="Li D."/>
            <person name="Lambie S.C."/>
            <person name="Cox F."/>
            <person name="Attwood G.T."/>
            <person name="Altermann E."/>
            <person name="Leahy S.C."/>
        </authorList>
    </citation>
    <scope>NUCLEOTIDE SEQUENCE [LARGE SCALE GENOMIC DNA]</scope>
    <source>
        <strain evidence="2 3">YLM1</strain>
    </source>
</reference>
<evidence type="ECO:0000313" key="3">
    <source>
        <dbReference type="Proteomes" id="UP000066376"/>
    </source>
</evidence>
<gene>
    <name evidence="2" type="ORF">YLM1_0265</name>
</gene>
<dbReference type="AlphaFoldDB" id="A0A126QZL6"/>
<reference evidence="3" key="2">
    <citation type="submission" date="2016-02" db="EMBL/GenBank/DDBJ databases">
        <title>The draft genome sequence of the rumen methanogen Methanobrevibacter olleyae YLM1.</title>
        <authorList>
            <consortium name="New Zealand Agricultural Greenhouse Gas Research Centre/Pastoral Greenhouse Gas Research Consortium"/>
            <person name="Kelly W.J."/>
            <person name="Li D."/>
            <person name="Lambie S.C."/>
            <person name="Attwood G.T."/>
            <person name="Altermann E."/>
            <person name="Leahy S.C."/>
        </authorList>
    </citation>
    <scope>NUCLEOTIDE SEQUENCE [LARGE SCALE GENOMIC DNA]</scope>
    <source>
        <strain evidence="3">YLM1</strain>
    </source>
</reference>
<keyword evidence="3" id="KW-1185">Reference proteome</keyword>
<evidence type="ECO:0000313" key="2">
    <source>
        <dbReference type="EMBL" id="AMK14825.1"/>
    </source>
</evidence>
<dbReference type="GeneID" id="28488565"/>
<organism evidence="2 3">
    <name type="scientific">Methanobrevibacter olleyae</name>
    <dbReference type="NCBI Taxonomy" id="294671"/>
    <lineage>
        <taxon>Archaea</taxon>
        <taxon>Methanobacteriati</taxon>
        <taxon>Methanobacteriota</taxon>
        <taxon>Methanomada group</taxon>
        <taxon>Methanobacteria</taxon>
        <taxon>Methanobacteriales</taxon>
        <taxon>Methanobacteriaceae</taxon>
        <taxon>Methanobrevibacter</taxon>
    </lineage>
</organism>
<dbReference type="KEGG" id="mol:YLM1_0265"/>
<protein>
    <submittedName>
        <fullName evidence="2">Uncharacterized protein</fullName>
    </submittedName>
</protein>
<dbReference type="RefSeq" id="WP_067145565.1">
    <property type="nucleotide sequence ID" value="NZ_CP014265.1"/>
</dbReference>
<dbReference type="EMBL" id="CP014265">
    <property type="protein sequence ID" value="AMK14825.1"/>
    <property type="molecule type" value="Genomic_DNA"/>
</dbReference>
<dbReference type="PATRIC" id="fig|294671.3.peg.266"/>
<keyword evidence="1" id="KW-0175">Coiled coil</keyword>
<proteinExistence type="predicted"/>
<dbReference type="Proteomes" id="UP000066376">
    <property type="component" value="Chromosome"/>
</dbReference>
<name>A0A126QZL6_METOL</name>
<accession>A0A126QZL6</accession>
<sequence>MVEEKEIKCDNINYAVYKIGEWENNYEINILGTASEIPVTKPTLNHMIKQMDNIRASVFEIGGKELNGMIGLAMQFNPSFASKDLDELIELEEKEYKNILNELNSVELKETEDTIDLDTDEFVIYKLEYDGHSLSPKPYNDYAVKHQMEEIKRLKELSGERFTLEL</sequence>
<evidence type="ECO:0000256" key="1">
    <source>
        <dbReference type="SAM" id="Coils"/>
    </source>
</evidence>